<dbReference type="Proteomes" id="UP000789920">
    <property type="component" value="Unassembled WGS sequence"/>
</dbReference>
<reference evidence="1" key="1">
    <citation type="submission" date="2021-06" db="EMBL/GenBank/DDBJ databases">
        <authorList>
            <person name="Kallberg Y."/>
            <person name="Tangrot J."/>
            <person name="Rosling A."/>
        </authorList>
    </citation>
    <scope>NUCLEOTIDE SEQUENCE</scope>
    <source>
        <strain evidence="1">MA461A</strain>
    </source>
</reference>
<comment type="caution">
    <text evidence="1">The sequence shown here is derived from an EMBL/GenBank/DDBJ whole genome shotgun (WGS) entry which is preliminary data.</text>
</comment>
<organism evidence="1 2">
    <name type="scientific">Racocetra persica</name>
    <dbReference type="NCBI Taxonomy" id="160502"/>
    <lineage>
        <taxon>Eukaryota</taxon>
        <taxon>Fungi</taxon>
        <taxon>Fungi incertae sedis</taxon>
        <taxon>Mucoromycota</taxon>
        <taxon>Glomeromycotina</taxon>
        <taxon>Glomeromycetes</taxon>
        <taxon>Diversisporales</taxon>
        <taxon>Gigasporaceae</taxon>
        <taxon>Racocetra</taxon>
    </lineage>
</organism>
<feature type="non-terminal residue" evidence="1">
    <location>
        <position position="1"/>
    </location>
</feature>
<sequence>NKMQETLKILKIPTSQYYQVASAQSLPEMEASFEKLLREEVNQKEKARNKLIKINVILAVLTIGSLLTLVWALIMIKQKNDLPKIEKTKKKGSSRNRLKRFRERGR</sequence>
<evidence type="ECO:0000313" key="2">
    <source>
        <dbReference type="Proteomes" id="UP000789920"/>
    </source>
</evidence>
<accession>A0ACA9SXG0</accession>
<dbReference type="EMBL" id="CAJVQC010160146">
    <property type="protein sequence ID" value="CAG8848310.1"/>
    <property type="molecule type" value="Genomic_DNA"/>
</dbReference>
<keyword evidence="2" id="KW-1185">Reference proteome</keyword>
<proteinExistence type="predicted"/>
<name>A0ACA9SXG0_9GLOM</name>
<protein>
    <submittedName>
        <fullName evidence="1">35349_t:CDS:1</fullName>
    </submittedName>
</protein>
<gene>
    <name evidence="1" type="ORF">RPERSI_LOCUS35053</name>
</gene>
<evidence type="ECO:0000313" key="1">
    <source>
        <dbReference type="EMBL" id="CAG8848310.1"/>
    </source>
</evidence>